<organism evidence="3 4">
    <name type="scientific">Coccidioides posadasii RMSCC 3488</name>
    <dbReference type="NCBI Taxonomy" id="454284"/>
    <lineage>
        <taxon>Eukaryota</taxon>
        <taxon>Fungi</taxon>
        <taxon>Dikarya</taxon>
        <taxon>Ascomycota</taxon>
        <taxon>Pezizomycotina</taxon>
        <taxon>Eurotiomycetes</taxon>
        <taxon>Eurotiomycetidae</taxon>
        <taxon>Onygenales</taxon>
        <taxon>Onygenaceae</taxon>
        <taxon>Coccidioides</taxon>
    </lineage>
</organism>
<protein>
    <recommendedName>
        <fullName evidence="2">Myb-like domain-containing protein</fullName>
    </recommendedName>
</protein>
<reference evidence="4" key="2">
    <citation type="journal article" date="2009" name="Genome Res.">
        <title>Comparative genomic analyses of the human fungal pathogens Coccidioides and their relatives.</title>
        <authorList>
            <person name="Sharpton T.J."/>
            <person name="Stajich J.E."/>
            <person name="Rounsley S.D."/>
            <person name="Gardner M.J."/>
            <person name="Wortman J.R."/>
            <person name="Jordar V.S."/>
            <person name="Maiti R."/>
            <person name="Kodira C.D."/>
            <person name="Neafsey D.E."/>
            <person name="Zeng Q."/>
            <person name="Hung C.-Y."/>
            <person name="McMahan C."/>
            <person name="Muszewska A."/>
            <person name="Grynberg M."/>
            <person name="Mandel M.A."/>
            <person name="Kellner E.M."/>
            <person name="Barker B.M."/>
            <person name="Galgiani J.N."/>
            <person name="Orbach M.J."/>
            <person name="Kirkland T.N."/>
            <person name="Cole G.T."/>
            <person name="Henn M.R."/>
            <person name="Birren B.W."/>
            <person name="Taylor J.W."/>
        </authorList>
    </citation>
    <scope>NUCLEOTIDE SEQUENCE [LARGE SCALE GENOMIC DNA]</scope>
    <source>
        <strain evidence="4">RMSCC 3488</strain>
    </source>
</reference>
<feature type="compositionally biased region" description="Basic and acidic residues" evidence="1">
    <location>
        <begin position="129"/>
        <end position="156"/>
    </location>
</feature>
<dbReference type="CDD" id="cd00167">
    <property type="entry name" value="SANT"/>
    <property type="match status" value="1"/>
</dbReference>
<dbReference type="EMBL" id="DS268111">
    <property type="protein sequence ID" value="KMM69049.1"/>
    <property type="molecule type" value="Genomic_DNA"/>
</dbReference>
<evidence type="ECO:0000259" key="2">
    <source>
        <dbReference type="PROSITE" id="PS50090"/>
    </source>
</evidence>
<feature type="domain" description="Myb-like" evidence="2">
    <location>
        <begin position="154"/>
        <end position="199"/>
    </location>
</feature>
<sequence>MTQHIPLQIHLCLLPATPKTPLLFLKPRIQDSPPHSAGTDAPGPGGADEGSRDEQSTNLKRGAEGLEEQTAKRPRVASASSAGEGSFTTLRPHFLSLRLDERPQFLSWLFEGALASCTPDSDEGAPSAIRKDSRAETEETRAERGDGKKGHGDKRWRWSAEEDARLRDMMEGRRSWSEIEKCFPERTESALRQRQSKLQKDRRRICPAKPAAATPAVAVVI</sequence>
<dbReference type="Pfam" id="PF13921">
    <property type="entry name" value="Myb_DNA-bind_6"/>
    <property type="match status" value="1"/>
</dbReference>
<feature type="compositionally biased region" description="Polar residues" evidence="1">
    <location>
        <begin position="78"/>
        <end position="87"/>
    </location>
</feature>
<reference evidence="4" key="3">
    <citation type="journal article" date="2010" name="Genome Res.">
        <title>Population genomic sequencing of Coccidioides fungi reveals recent hybridization and transposon control.</title>
        <authorList>
            <person name="Neafsey D.E."/>
            <person name="Barker B.M."/>
            <person name="Sharpton T.J."/>
            <person name="Stajich J.E."/>
            <person name="Park D.J."/>
            <person name="Whiston E."/>
            <person name="Hung C.-Y."/>
            <person name="McMahan C."/>
            <person name="White J."/>
            <person name="Sykes S."/>
            <person name="Heiman D."/>
            <person name="Young S."/>
            <person name="Zeng Q."/>
            <person name="Abouelleil A."/>
            <person name="Aftuck L."/>
            <person name="Bessette D."/>
            <person name="Brown A."/>
            <person name="FitzGerald M."/>
            <person name="Lui A."/>
            <person name="Macdonald J.P."/>
            <person name="Priest M."/>
            <person name="Orbach M.J."/>
            <person name="Galgiani J.N."/>
            <person name="Kirkland T.N."/>
            <person name="Cole G.T."/>
            <person name="Birren B.W."/>
            <person name="Henn M.R."/>
            <person name="Taylor J.W."/>
            <person name="Rounsley S.D."/>
        </authorList>
    </citation>
    <scope>NUCLEOTIDE SEQUENCE [LARGE SCALE GENOMIC DNA]</scope>
    <source>
        <strain evidence="4">RMSCC 3488</strain>
    </source>
</reference>
<dbReference type="Gene3D" id="1.10.10.60">
    <property type="entry name" value="Homeodomain-like"/>
    <property type="match status" value="1"/>
</dbReference>
<proteinExistence type="predicted"/>
<reference evidence="3 4" key="1">
    <citation type="submission" date="2007-06" db="EMBL/GenBank/DDBJ databases">
        <title>The Genome Sequence of Coccidioides posadasii RMSCC_3488.</title>
        <authorList>
            <consortium name="Coccidioides Genome Resources Consortium"/>
            <consortium name="The Broad Institute Genome Sequencing Platform"/>
            <person name="Henn M.R."/>
            <person name="Sykes S."/>
            <person name="Young S."/>
            <person name="Jaffe D."/>
            <person name="Berlin A."/>
            <person name="Alvarez P."/>
            <person name="Butler J."/>
            <person name="Gnerre S."/>
            <person name="Grabherr M."/>
            <person name="Mauceli E."/>
            <person name="Brockman W."/>
            <person name="Kodira C."/>
            <person name="Alvarado L."/>
            <person name="Zeng Q."/>
            <person name="Crawford M."/>
            <person name="Antoine C."/>
            <person name="Devon K."/>
            <person name="Galgiani J."/>
            <person name="Orsborn K."/>
            <person name="Lewis M.L."/>
            <person name="Nusbaum C."/>
            <person name="Galagan J."/>
            <person name="Birren B."/>
        </authorList>
    </citation>
    <scope>NUCLEOTIDE SEQUENCE [LARGE SCALE GENOMIC DNA]</scope>
    <source>
        <strain evidence="3 4">RMSCC 3488</strain>
    </source>
</reference>
<dbReference type="Proteomes" id="UP000054567">
    <property type="component" value="Unassembled WGS sequence"/>
</dbReference>
<feature type="region of interest" description="Disordered" evidence="1">
    <location>
        <begin position="116"/>
        <end position="156"/>
    </location>
</feature>
<evidence type="ECO:0000313" key="3">
    <source>
        <dbReference type="EMBL" id="KMM69049.1"/>
    </source>
</evidence>
<dbReference type="AlphaFoldDB" id="A0A0J6FJM2"/>
<dbReference type="InterPro" id="IPR009057">
    <property type="entry name" value="Homeodomain-like_sf"/>
</dbReference>
<accession>A0A0J6FJM2</accession>
<dbReference type="SUPFAM" id="SSF46689">
    <property type="entry name" value="Homeodomain-like"/>
    <property type="match status" value="1"/>
</dbReference>
<gene>
    <name evidence="3" type="ORF">CPAG_05372</name>
</gene>
<dbReference type="PROSITE" id="PS50090">
    <property type="entry name" value="MYB_LIKE"/>
    <property type="match status" value="1"/>
</dbReference>
<dbReference type="VEuPathDB" id="FungiDB:CPAG_05372"/>
<dbReference type="InterPro" id="IPR001005">
    <property type="entry name" value="SANT/Myb"/>
</dbReference>
<feature type="region of interest" description="Disordered" evidence="1">
    <location>
        <begin position="26"/>
        <end position="87"/>
    </location>
</feature>
<evidence type="ECO:0000313" key="4">
    <source>
        <dbReference type="Proteomes" id="UP000054567"/>
    </source>
</evidence>
<evidence type="ECO:0000256" key="1">
    <source>
        <dbReference type="SAM" id="MobiDB-lite"/>
    </source>
</evidence>
<name>A0A0J6FJM2_COCPO</name>